<gene>
    <name evidence="1" type="ORF">ES332_D09G197800v1</name>
</gene>
<proteinExistence type="predicted"/>
<evidence type="ECO:0000313" key="1">
    <source>
        <dbReference type="EMBL" id="TYH54827.1"/>
    </source>
</evidence>
<reference evidence="1 2" key="1">
    <citation type="submission" date="2019-07" db="EMBL/GenBank/DDBJ databases">
        <title>WGS assembly of Gossypium tomentosum.</title>
        <authorList>
            <person name="Chen Z.J."/>
            <person name="Sreedasyam A."/>
            <person name="Ando A."/>
            <person name="Song Q."/>
            <person name="De L."/>
            <person name="Hulse-Kemp A."/>
            <person name="Ding M."/>
            <person name="Ye W."/>
            <person name="Kirkbride R."/>
            <person name="Jenkins J."/>
            <person name="Plott C."/>
            <person name="Lovell J."/>
            <person name="Lin Y.-M."/>
            <person name="Vaughn R."/>
            <person name="Liu B."/>
            <person name="Li W."/>
            <person name="Simpson S."/>
            <person name="Scheffler B."/>
            <person name="Saski C."/>
            <person name="Grover C."/>
            <person name="Hu G."/>
            <person name="Conover J."/>
            <person name="Carlson J."/>
            <person name="Shu S."/>
            <person name="Boston L."/>
            <person name="Williams M."/>
            <person name="Peterson D."/>
            <person name="Mcgee K."/>
            <person name="Jones D."/>
            <person name="Wendel J."/>
            <person name="Stelly D."/>
            <person name="Grimwood J."/>
            <person name="Schmutz J."/>
        </authorList>
    </citation>
    <scope>NUCLEOTIDE SEQUENCE [LARGE SCALE GENOMIC DNA]</scope>
    <source>
        <strain evidence="1">7179.01</strain>
    </source>
</reference>
<protein>
    <submittedName>
        <fullName evidence="1">Uncharacterized protein</fullName>
    </submittedName>
</protein>
<accession>A0A5D2JIW5</accession>
<keyword evidence="2" id="KW-1185">Reference proteome</keyword>
<evidence type="ECO:0000313" key="2">
    <source>
        <dbReference type="Proteomes" id="UP000322667"/>
    </source>
</evidence>
<dbReference type="AlphaFoldDB" id="A0A5D2JIW5"/>
<name>A0A5D2JIW5_GOSTO</name>
<dbReference type="EMBL" id="CM017631">
    <property type="protein sequence ID" value="TYH54827.1"/>
    <property type="molecule type" value="Genomic_DNA"/>
</dbReference>
<organism evidence="1 2">
    <name type="scientific">Gossypium tomentosum</name>
    <name type="common">Hawaiian cotton</name>
    <name type="synonym">Gossypium sandvicense</name>
    <dbReference type="NCBI Taxonomy" id="34277"/>
    <lineage>
        <taxon>Eukaryota</taxon>
        <taxon>Viridiplantae</taxon>
        <taxon>Streptophyta</taxon>
        <taxon>Embryophyta</taxon>
        <taxon>Tracheophyta</taxon>
        <taxon>Spermatophyta</taxon>
        <taxon>Magnoliopsida</taxon>
        <taxon>eudicotyledons</taxon>
        <taxon>Gunneridae</taxon>
        <taxon>Pentapetalae</taxon>
        <taxon>rosids</taxon>
        <taxon>malvids</taxon>
        <taxon>Malvales</taxon>
        <taxon>Malvaceae</taxon>
        <taxon>Malvoideae</taxon>
        <taxon>Gossypium</taxon>
    </lineage>
</organism>
<sequence>MCESYPGSGHRLDLVNRKRTNVLCAVLRTEGAQVISDLDLFPDGNGGGPNLVTRYGRIVSGTWPAWRRRVWTWRGGAEHAGSDFVALFISRLLQEWPYDVVARLGGVVVHAREEPDLPAAQIVPETLGFLDVSSKWATSSWARVWVCCIGSG</sequence>
<dbReference type="Proteomes" id="UP000322667">
    <property type="component" value="Chromosome D09"/>
</dbReference>